<gene>
    <name evidence="2" type="ORF">NCTC13336_02314</name>
</gene>
<dbReference type="AlphaFoldDB" id="A0A377R5Y2"/>
<accession>A0A377R5Y2</accession>
<dbReference type="EMBL" id="UGJJ01000003">
    <property type="protein sequence ID" value="STR03392.1"/>
    <property type="molecule type" value="Genomic_DNA"/>
</dbReference>
<proteinExistence type="predicted"/>
<dbReference type="Proteomes" id="UP000254293">
    <property type="component" value="Unassembled WGS sequence"/>
</dbReference>
<reference evidence="2 3" key="1">
    <citation type="submission" date="2018-06" db="EMBL/GenBank/DDBJ databases">
        <authorList>
            <consortium name="Pathogen Informatics"/>
            <person name="Doyle S."/>
        </authorList>
    </citation>
    <scope>NUCLEOTIDE SEQUENCE [LARGE SCALE GENOMIC DNA]</scope>
    <source>
        <strain evidence="2 3">NCTC13336</strain>
    </source>
</reference>
<evidence type="ECO:0000256" key="1">
    <source>
        <dbReference type="SAM" id="MobiDB-lite"/>
    </source>
</evidence>
<keyword evidence="3" id="KW-1185">Reference proteome</keyword>
<evidence type="ECO:0000313" key="3">
    <source>
        <dbReference type="Proteomes" id="UP000254293"/>
    </source>
</evidence>
<organism evidence="2 3">
    <name type="scientific">Kingella potus</name>
    <dbReference type="NCBI Taxonomy" id="265175"/>
    <lineage>
        <taxon>Bacteria</taxon>
        <taxon>Pseudomonadati</taxon>
        <taxon>Pseudomonadota</taxon>
        <taxon>Betaproteobacteria</taxon>
        <taxon>Neisseriales</taxon>
        <taxon>Neisseriaceae</taxon>
        <taxon>Kingella</taxon>
    </lineage>
</organism>
<sequence>MCLGTPHAVLRVSADKKQVTGRLKNSFSDGLLLGFVLAACVGCVAQPRTRLGRSDGLGVQMLKRVRRVRGTPCPNGKRPSENTASAKPKRFSDGLFVCTAFGSALPAASRYPCPQTSSQSKTRAPLGRHALRLAKRTNRPSEKQFFRRPLTWFRADSLCRVCGTATHAAWTFRRTRCPNAQTCAAWVAHPAPTVKGRLKK</sequence>
<evidence type="ECO:0000313" key="2">
    <source>
        <dbReference type="EMBL" id="STR03392.1"/>
    </source>
</evidence>
<name>A0A377R5Y2_9NEIS</name>
<feature type="region of interest" description="Disordered" evidence="1">
    <location>
        <begin position="68"/>
        <end position="88"/>
    </location>
</feature>
<protein>
    <submittedName>
        <fullName evidence="2">Uncharacterized protein</fullName>
    </submittedName>
</protein>